<dbReference type="InterPro" id="IPR003768">
    <property type="entry name" value="ScpA"/>
</dbReference>
<dbReference type="PANTHER" id="PTHR33969">
    <property type="entry name" value="SEGREGATION AND CONDENSATION PROTEIN A"/>
    <property type="match status" value="1"/>
</dbReference>
<comment type="function">
    <text evidence="3">Participates in chromosomal partition during cell division. May act via the formation of a condensin-like complex containing Smc and ScpB that pull DNA away from mid-cell into both cell halves.</text>
</comment>
<dbReference type="GO" id="GO:0005737">
    <property type="term" value="C:cytoplasm"/>
    <property type="evidence" value="ECO:0007669"/>
    <property type="project" value="UniProtKB-SubCell"/>
</dbReference>
<organism evidence="4 5">
    <name type="scientific">Aerococcus kribbianus</name>
    <dbReference type="NCBI Taxonomy" id="2999064"/>
    <lineage>
        <taxon>Bacteria</taxon>
        <taxon>Bacillati</taxon>
        <taxon>Bacillota</taxon>
        <taxon>Bacilli</taxon>
        <taxon>Lactobacillales</taxon>
        <taxon>Aerococcaceae</taxon>
        <taxon>Aerococcus</taxon>
    </lineage>
</organism>
<dbReference type="RefSeq" id="WP_268752281.1">
    <property type="nucleotide sequence ID" value="NZ_JAPRFQ010000002.1"/>
</dbReference>
<dbReference type="GO" id="GO:0007059">
    <property type="term" value="P:chromosome segregation"/>
    <property type="evidence" value="ECO:0007669"/>
    <property type="project" value="UniProtKB-UniRule"/>
</dbReference>
<evidence type="ECO:0000313" key="4">
    <source>
        <dbReference type="EMBL" id="MCZ0725950.1"/>
    </source>
</evidence>
<name>A0A9X3FSN4_9LACT</name>
<comment type="caution">
    <text evidence="4">The sequence shown here is derived from an EMBL/GenBank/DDBJ whole genome shotgun (WGS) entry which is preliminary data.</text>
</comment>
<dbReference type="GO" id="GO:0051301">
    <property type="term" value="P:cell division"/>
    <property type="evidence" value="ECO:0007669"/>
    <property type="project" value="UniProtKB-KW"/>
</dbReference>
<keyword evidence="5" id="KW-1185">Reference proteome</keyword>
<dbReference type="Gene3D" id="1.10.10.580">
    <property type="entry name" value="Structural maintenance of chromosome 1. Chain E"/>
    <property type="match status" value="1"/>
</dbReference>
<evidence type="ECO:0000256" key="3">
    <source>
        <dbReference type="HAMAP-Rule" id="MF_01805"/>
    </source>
</evidence>
<keyword evidence="3" id="KW-0131">Cell cycle</keyword>
<reference evidence="4" key="1">
    <citation type="submission" date="2022-12" db="EMBL/GenBank/DDBJ databases">
        <title>Description and comparative metabolic analysis of Aerococcus sp. nov., isolated from the feces of a pig.</title>
        <authorList>
            <person name="Chang Y.-H."/>
        </authorList>
    </citation>
    <scope>NUCLEOTIDE SEQUENCE</scope>
    <source>
        <strain evidence="4">YH-aer222</strain>
    </source>
</reference>
<dbReference type="HAMAP" id="MF_01805">
    <property type="entry name" value="ScpA"/>
    <property type="match status" value="1"/>
</dbReference>
<accession>A0A9X3FSN4</accession>
<keyword evidence="3" id="KW-0132">Cell division</keyword>
<evidence type="ECO:0000313" key="5">
    <source>
        <dbReference type="Proteomes" id="UP001146670"/>
    </source>
</evidence>
<evidence type="ECO:0000256" key="2">
    <source>
        <dbReference type="ARBA" id="ARBA00044777"/>
    </source>
</evidence>
<dbReference type="Pfam" id="PF02616">
    <property type="entry name" value="SMC_ScpA"/>
    <property type="match status" value="1"/>
</dbReference>
<proteinExistence type="inferred from homology"/>
<comment type="subcellular location">
    <subcellularLocation>
        <location evidence="3">Cytoplasm</location>
    </subcellularLocation>
    <text evidence="3">Associated with two foci at the outer edges of the nucleoid region in young cells, and at four foci within both cell halves in older cells.</text>
</comment>
<comment type="subunit">
    <text evidence="3">Component of a cohesin-like complex composed of ScpA, ScpB and the Smc homodimer, in which ScpA and ScpB bind to the head domain of Smc. The presence of the three proteins is required for the association of the complex with DNA.</text>
</comment>
<dbReference type="Gene3D" id="6.10.250.2410">
    <property type="match status" value="1"/>
</dbReference>
<gene>
    <name evidence="3" type="primary">scpA</name>
    <name evidence="4" type="ORF">OW157_05120</name>
</gene>
<dbReference type="EMBL" id="JAPRFR010000002">
    <property type="protein sequence ID" value="MCZ0725950.1"/>
    <property type="molecule type" value="Genomic_DNA"/>
</dbReference>
<dbReference type="AlphaFoldDB" id="A0A9X3FSN4"/>
<dbReference type="InterPro" id="IPR023093">
    <property type="entry name" value="ScpA-like_C"/>
</dbReference>
<comment type="similarity">
    <text evidence="3">Belongs to the ScpA family.</text>
</comment>
<protein>
    <recommendedName>
        <fullName evidence="2 3">Segregation and condensation protein A</fullName>
    </recommendedName>
</protein>
<dbReference type="Proteomes" id="UP001146670">
    <property type="component" value="Unassembled WGS sequence"/>
</dbReference>
<dbReference type="PANTHER" id="PTHR33969:SF2">
    <property type="entry name" value="SEGREGATION AND CONDENSATION PROTEIN A"/>
    <property type="match status" value="1"/>
</dbReference>
<evidence type="ECO:0000256" key="1">
    <source>
        <dbReference type="ARBA" id="ARBA00022829"/>
    </source>
</evidence>
<sequence length="251" mass="28800">MPLIVDLAAFEGPLDLLLHLIKELKIDIFDIPIVLVTEQYLAYLEAMEVLQLDLASDYLVMAAQLIEIKTRTLLPKPQSLDEEEVEDPRQDLVRQLLAYKQIQEASHILEAKQEQRQLEYPKEASNLTAFQEKIPLAEDELETSDLFMALQKMVARLQKEAPIETKVSGDAYSIQEAMTNIMGQFNQQEEKMLAFSTVLRQHPLSRARVVTLFLALLELVKGKYIFLQQDALFSEINLVRNEDNHAFNESN</sequence>
<keyword evidence="1 3" id="KW-0159">Chromosome partition</keyword>
<keyword evidence="3" id="KW-0963">Cytoplasm</keyword>
<dbReference type="GO" id="GO:0006260">
    <property type="term" value="P:DNA replication"/>
    <property type="evidence" value="ECO:0007669"/>
    <property type="project" value="UniProtKB-UniRule"/>
</dbReference>